<evidence type="ECO:0000313" key="1">
    <source>
        <dbReference type="EMBL" id="QIY91646.1"/>
    </source>
</evidence>
<name>A0ABX6KU04_CHRGL</name>
<dbReference type="Proteomes" id="UP000501570">
    <property type="component" value="Chromosome"/>
</dbReference>
<accession>A0ABX6KU04</accession>
<proteinExistence type="predicted"/>
<gene>
    <name evidence="1" type="ORF">FOB44_13735</name>
</gene>
<evidence type="ECO:0000313" key="2">
    <source>
        <dbReference type="Proteomes" id="UP000501570"/>
    </source>
</evidence>
<dbReference type="RefSeq" id="WP_168238856.1">
    <property type="nucleotide sequence ID" value="NZ_CP050995.1"/>
</dbReference>
<dbReference type="PROSITE" id="PS51257">
    <property type="entry name" value="PROKAR_LIPOPROTEIN"/>
    <property type="match status" value="1"/>
</dbReference>
<reference evidence="1 2" key="1">
    <citation type="submission" date="2019-09" db="EMBL/GenBank/DDBJ databases">
        <title>FDA dAtabase for Regulatory Grade micrObial Sequences (FDA-ARGOS): Supporting development and validation of Infectious Disease Dx tests.</title>
        <authorList>
            <person name="Sciortino C."/>
            <person name="Tallon L."/>
            <person name="Sadzewicz L."/>
            <person name="Vavikolanu K."/>
            <person name="Mehta A."/>
            <person name="Aluvathingal J."/>
            <person name="Nadendla S."/>
            <person name="Nandy P."/>
            <person name="Geyer C."/>
            <person name="Yan Y."/>
            <person name="Sichtig H."/>
        </authorList>
    </citation>
    <scope>NUCLEOTIDE SEQUENCE [LARGE SCALE GENOMIC DNA]</scope>
    <source>
        <strain evidence="1 2">FDAARGOS_636</strain>
    </source>
</reference>
<sequence length="180" mass="21407">MVKSVIITIFCFSFILSCAQTEKLKNGTKVLTKRFNNIDKFDKSILEDINVNYFYKQIDYYMADKNYKKIRDIGKDVDRKIQFYENGRVRFFSLGMEDPDPRNAGRRGIIYLKNNNLKIDTQFADQDGHISKGAYSVKVEGNKIYLLDDNFLFSRPEYLCYVYEKSEKIPEEWKKYKADW</sequence>
<organism evidence="1 2">
    <name type="scientific">Chryseobacterium gallinarum</name>
    <dbReference type="NCBI Taxonomy" id="1324352"/>
    <lineage>
        <taxon>Bacteria</taxon>
        <taxon>Pseudomonadati</taxon>
        <taxon>Bacteroidota</taxon>
        <taxon>Flavobacteriia</taxon>
        <taxon>Flavobacteriales</taxon>
        <taxon>Weeksellaceae</taxon>
        <taxon>Chryseobacterium group</taxon>
        <taxon>Chryseobacterium</taxon>
    </lineage>
</organism>
<dbReference type="EMBL" id="CP050995">
    <property type="protein sequence ID" value="QIY91646.1"/>
    <property type="molecule type" value="Genomic_DNA"/>
</dbReference>
<protein>
    <submittedName>
        <fullName evidence="1">Uncharacterized protein</fullName>
    </submittedName>
</protein>
<keyword evidence="2" id="KW-1185">Reference proteome</keyword>